<dbReference type="PROSITE" id="PS50994">
    <property type="entry name" value="INTEGRASE"/>
    <property type="match status" value="1"/>
</dbReference>
<dbReference type="GO" id="GO:0015074">
    <property type="term" value="P:DNA integration"/>
    <property type="evidence" value="ECO:0007669"/>
    <property type="project" value="InterPro"/>
</dbReference>
<evidence type="ECO:0000313" key="2">
    <source>
        <dbReference type="EMBL" id="QDT62512.1"/>
    </source>
</evidence>
<name>A0A517T2D0_9BACT</name>
<dbReference type="InterPro" id="IPR036397">
    <property type="entry name" value="RNaseH_sf"/>
</dbReference>
<organism evidence="2 3">
    <name type="scientific">Stieleria bergensis</name>
    <dbReference type="NCBI Taxonomy" id="2528025"/>
    <lineage>
        <taxon>Bacteria</taxon>
        <taxon>Pseudomonadati</taxon>
        <taxon>Planctomycetota</taxon>
        <taxon>Planctomycetia</taxon>
        <taxon>Pirellulales</taxon>
        <taxon>Pirellulaceae</taxon>
        <taxon>Stieleria</taxon>
    </lineage>
</organism>
<evidence type="ECO:0000259" key="1">
    <source>
        <dbReference type="PROSITE" id="PS50994"/>
    </source>
</evidence>
<dbReference type="EMBL" id="CP036272">
    <property type="protein sequence ID" value="QDT62512.1"/>
    <property type="molecule type" value="Genomic_DNA"/>
</dbReference>
<keyword evidence="3" id="KW-1185">Reference proteome</keyword>
<accession>A0A517T2D0</accession>
<dbReference type="InterPro" id="IPR001584">
    <property type="entry name" value="Integrase_cat-core"/>
</dbReference>
<dbReference type="AlphaFoldDB" id="A0A517T2D0"/>
<dbReference type="Proteomes" id="UP000315003">
    <property type="component" value="Chromosome"/>
</dbReference>
<proteinExistence type="predicted"/>
<dbReference type="Pfam" id="PF13683">
    <property type="entry name" value="rve_3"/>
    <property type="match status" value="1"/>
</dbReference>
<dbReference type="InterPro" id="IPR012337">
    <property type="entry name" value="RNaseH-like_sf"/>
</dbReference>
<gene>
    <name evidence="2" type="ORF">SV7mr_50600</name>
</gene>
<evidence type="ECO:0000313" key="3">
    <source>
        <dbReference type="Proteomes" id="UP000315003"/>
    </source>
</evidence>
<protein>
    <submittedName>
        <fullName evidence="2">Integrase core domain protein</fullName>
    </submittedName>
</protein>
<feature type="domain" description="Integrase catalytic" evidence="1">
    <location>
        <begin position="259"/>
        <end position="436"/>
    </location>
</feature>
<sequence length="463" mass="51942">MIRGDGCQILTVVATKLDLLVNSFLLCSVNQSVGRLCGDFLRSPCSTCAIVVPKRGVPCGLWARLDGFDLPGKLTPNIFDLLAGYKNLATSIFPVFSSPFLPLDACPSDVTAHPFLILLASSSRQQLAAQNRLLKAENQILRSKLPKRIEFTPKDREKILKHGKPLGGKIRQLLTIISYSTFRRWVRESEDGAAKPKKKSSRGGRPRIEEPLEDAIVRVRKETGWGLTKVRQAVTRLGHSVSRQTIKNVLVRAGIAPEDDTDPDSWSEFLKRHAAAMWKCDFGCKKKWTVKGLVDVYLMVFIHLGTRRIWVSRCTENPTGDWTTQQARNFPMHLQDEDLPCEILSRDNDAKYTKSFDTVFESTKCKVKRITPASPNLQAHVERVIQTLKHEVLNGFVVVTNQQLNKILSVGANWYNNRRGHSARGNLPPIRETDSPPTIDLKTTKIECHKELGGLLKSYRAAA</sequence>
<reference evidence="2 3" key="1">
    <citation type="submission" date="2019-02" db="EMBL/GenBank/DDBJ databases">
        <title>Deep-cultivation of Planctomycetes and their phenomic and genomic characterization uncovers novel biology.</title>
        <authorList>
            <person name="Wiegand S."/>
            <person name="Jogler M."/>
            <person name="Boedeker C."/>
            <person name="Pinto D."/>
            <person name="Vollmers J."/>
            <person name="Rivas-Marin E."/>
            <person name="Kohn T."/>
            <person name="Peeters S.H."/>
            <person name="Heuer A."/>
            <person name="Rast P."/>
            <person name="Oberbeckmann S."/>
            <person name="Bunk B."/>
            <person name="Jeske O."/>
            <person name="Meyerdierks A."/>
            <person name="Storesund J.E."/>
            <person name="Kallscheuer N."/>
            <person name="Luecker S."/>
            <person name="Lage O.M."/>
            <person name="Pohl T."/>
            <person name="Merkel B.J."/>
            <person name="Hornburger P."/>
            <person name="Mueller R.-W."/>
            <person name="Bruemmer F."/>
            <person name="Labrenz M."/>
            <person name="Spormann A.M."/>
            <person name="Op den Camp H."/>
            <person name="Overmann J."/>
            <person name="Amann R."/>
            <person name="Jetten M.S.M."/>
            <person name="Mascher T."/>
            <person name="Medema M.H."/>
            <person name="Devos D.P."/>
            <person name="Kaster A.-K."/>
            <person name="Ovreas L."/>
            <person name="Rohde M."/>
            <person name="Galperin M.Y."/>
            <person name="Jogler C."/>
        </authorList>
    </citation>
    <scope>NUCLEOTIDE SEQUENCE [LARGE SCALE GENOMIC DNA]</scope>
    <source>
        <strain evidence="2 3">SV_7m_r</strain>
    </source>
</reference>
<dbReference type="Gene3D" id="3.30.420.10">
    <property type="entry name" value="Ribonuclease H-like superfamily/Ribonuclease H"/>
    <property type="match status" value="1"/>
</dbReference>
<dbReference type="GO" id="GO:0003676">
    <property type="term" value="F:nucleic acid binding"/>
    <property type="evidence" value="ECO:0007669"/>
    <property type="project" value="InterPro"/>
</dbReference>
<dbReference type="SUPFAM" id="SSF53098">
    <property type="entry name" value="Ribonuclease H-like"/>
    <property type="match status" value="1"/>
</dbReference>